<sequence>MLQGFVVSIFLQLVIMQLIPDISDSSGKLSLLILLIIILYVSSTEDALNNINRHKSHWEEKIELLFILPRVNFLKKKKDVEIDDIVKIYDVEYFLADLILFHSSDYCGAIFIETKNLDRETNLKDESFVGKIRIKFECEIPFEKLYFGSCHITSPNNPKEFEEIIDIGYDQFLPRSTSLDNTEWYYGCVVYTGHQTIIFRISCLSKYKWSHLESTIQKHVGILDNSGLLFNKRQMNV</sequence>
<dbReference type="OrthoDB" id="354269at2759"/>
<dbReference type="GO" id="GO:0005886">
    <property type="term" value="C:plasma membrane"/>
    <property type="evidence" value="ECO:0007669"/>
    <property type="project" value="TreeGrafter"/>
</dbReference>
<dbReference type="VEuPathDB" id="CryptoDB:CMU_007800"/>
<protein>
    <submittedName>
        <fullName evidence="2">Phospholipid-translocating ATPase, putative</fullName>
        <ecNumber evidence="2">3.6.3.1</ecNumber>
    </submittedName>
</protein>
<dbReference type="PANTHER" id="PTHR24092">
    <property type="entry name" value="PROBABLE PHOSPHOLIPID-TRANSPORTING ATPASE"/>
    <property type="match status" value="1"/>
</dbReference>
<dbReference type="EMBL" id="DS989729">
    <property type="protein sequence ID" value="EEA06289.1"/>
    <property type="molecule type" value="Genomic_DNA"/>
</dbReference>
<evidence type="ECO:0000313" key="3">
    <source>
        <dbReference type="Proteomes" id="UP000001460"/>
    </source>
</evidence>
<dbReference type="RefSeq" id="XP_002140638.1">
    <property type="nucleotide sequence ID" value="XM_002140602.1"/>
</dbReference>
<dbReference type="SUPFAM" id="SSF81653">
    <property type="entry name" value="Calcium ATPase, transduction domain A"/>
    <property type="match status" value="1"/>
</dbReference>
<dbReference type="AlphaFoldDB" id="B6ADJ8"/>
<dbReference type="InterPro" id="IPR008250">
    <property type="entry name" value="ATPase_P-typ_transduc_dom_A_sf"/>
</dbReference>
<keyword evidence="3" id="KW-1185">Reference proteome</keyword>
<name>B6ADJ8_CRYMR</name>
<dbReference type="PANTHER" id="PTHR24092:SF150">
    <property type="entry name" value="PHOSPHOLIPID-TRANSPORTING ATPASE"/>
    <property type="match status" value="1"/>
</dbReference>
<dbReference type="GO" id="GO:0045332">
    <property type="term" value="P:phospholipid translocation"/>
    <property type="evidence" value="ECO:0007669"/>
    <property type="project" value="TreeGrafter"/>
</dbReference>
<dbReference type="eggNOG" id="KOG0206">
    <property type="taxonomic scope" value="Eukaryota"/>
</dbReference>
<reference evidence="2" key="1">
    <citation type="submission" date="2008-06" db="EMBL/GenBank/DDBJ databases">
        <authorList>
            <person name="Lorenzi H."/>
            <person name="Inman J."/>
            <person name="Miller J."/>
            <person name="Schobel S."/>
            <person name="Amedeo P."/>
            <person name="Caler E.V."/>
            <person name="da Silva J."/>
        </authorList>
    </citation>
    <scope>NUCLEOTIDE SEQUENCE [LARGE SCALE GENOMIC DNA]</scope>
    <source>
        <strain evidence="2">RN66</strain>
    </source>
</reference>
<dbReference type="EC" id="3.6.3.1" evidence="2"/>
<feature type="chain" id="PRO_5005665167" evidence="1">
    <location>
        <begin position="17"/>
        <end position="237"/>
    </location>
</feature>
<keyword evidence="2" id="KW-0378">Hydrolase</keyword>
<feature type="signal peptide" evidence="1">
    <location>
        <begin position="1"/>
        <end position="16"/>
    </location>
</feature>
<gene>
    <name evidence="2" type="ORF">CMU_007800</name>
</gene>
<dbReference type="Proteomes" id="UP000001460">
    <property type="component" value="Unassembled WGS sequence"/>
</dbReference>
<dbReference type="GeneID" id="6995719"/>
<proteinExistence type="predicted"/>
<accession>B6ADJ8</accession>
<evidence type="ECO:0000313" key="2">
    <source>
        <dbReference type="EMBL" id="EEA06289.1"/>
    </source>
</evidence>
<dbReference type="GO" id="GO:0140326">
    <property type="term" value="F:ATPase-coupled intramembrane lipid transporter activity"/>
    <property type="evidence" value="ECO:0007669"/>
    <property type="project" value="TreeGrafter"/>
</dbReference>
<dbReference type="GO" id="GO:0016787">
    <property type="term" value="F:hydrolase activity"/>
    <property type="evidence" value="ECO:0007669"/>
    <property type="project" value="UniProtKB-KW"/>
</dbReference>
<dbReference type="STRING" id="441375.B6ADJ8"/>
<keyword evidence="1" id="KW-0732">Signal</keyword>
<evidence type="ECO:0000256" key="1">
    <source>
        <dbReference type="SAM" id="SignalP"/>
    </source>
</evidence>
<dbReference type="Gene3D" id="2.70.150.10">
    <property type="entry name" value="Calcium-transporting ATPase, cytoplasmic transduction domain A"/>
    <property type="match status" value="1"/>
</dbReference>
<organism evidence="2 3">
    <name type="scientific">Cryptosporidium muris (strain RN66)</name>
    <dbReference type="NCBI Taxonomy" id="441375"/>
    <lineage>
        <taxon>Eukaryota</taxon>
        <taxon>Sar</taxon>
        <taxon>Alveolata</taxon>
        <taxon>Apicomplexa</taxon>
        <taxon>Conoidasida</taxon>
        <taxon>Coccidia</taxon>
        <taxon>Eucoccidiorida</taxon>
        <taxon>Eimeriorina</taxon>
        <taxon>Cryptosporidiidae</taxon>
        <taxon>Cryptosporidium</taxon>
    </lineage>
</organism>